<organism evidence="1 2">
    <name type="scientific">Bacillus cereus</name>
    <dbReference type="NCBI Taxonomy" id="1396"/>
    <lineage>
        <taxon>Bacteria</taxon>
        <taxon>Bacillati</taxon>
        <taxon>Bacillota</taxon>
        <taxon>Bacilli</taxon>
        <taxon>Bacillales</taxon>
        <taxon>Bacillaceae</taxon>
        <taxon>Bacillus</taxon>
        <taxon>Bacillus cereus group</taxon>
    </lineage>
</organism>
<proteinExistence type="predicted"/>
<protein>
    <submittedName>
        <fullName evidence="1">RNA helicase</fullName>
    </submittedName>
</protein>
<keyword evidence="1" id="KW-0378">Hydrolase</keyword>
<keyword evidence="1" id="KW-0347">Helicase</keyword>
<accession>A0A9X6STX8</accession>
<name>A0A9X6STX8_BACCE</name>
<reference evidence="1 2" key="1">
    <citation type="submission" date="2017-09" db="EMBL/GenBank/DDBJ databases">
        <title>Large-scale bioinformatics analysis of Bacillus genomes uncovers conserved roles of natural products in bacterial physiology.</title>
        <authorList>
            <consortium name="Agbiome Team Llc"/>
            <person name="Bleich R.M."/>
            <person name="Grubbs K.J."/>
            <person name="Santa Maria K.C."/>
            <person name="Allen S.E."/>
            <person name="Farag S."/>
            <person name="Shank E.A."/>
            <person name="Bowers A."/>
        </authorList>
    </citation>
    <scope>NUCLEOTIDE SEQUENCE [LARGE SCALE GENOMIC DNA]</scope>
    <source>
        <strain evidence="1 2">AFS092789</strain>
    </source>
</reference>
<keyword evidence="1" id="KW-0067">ATP-binding</keyword>
<dbReference type="GO" id="GO:0004386">
    <property type="term" value="F:helicase activity"/>
    <property type="evidence" value="ECO:0007669"/>
    <property type="project" value="UniProtKB-KW"/>
</dbReference>
<dbReference type="Proteomes" id="UP000219922">
    <property type="component" value="Unassembled WGS sequence"/>
</dbReference>
<evidence type="ECO:0000313" key="2">
    <source>
        <dbReference type="Proteomes" id="UP000219922"/>
    </source>
</evidence>
<gene>
    <name evidence="1" type="ORF">CON36_30450</name>
</gene>
<keyword evidence="1" id="KW-0547">Nucleotide-binding</keyword>
<comment type="caution">
    <text evidence="1">The sequence shown here is derived from an EMBL/GenBank/DDBJ whole genome shotgun (WGS) entry which is preliminary data.</text>
</comment>
<evidence type="ECO:0000313" key="1">
    <source>
        <dbReference type="EMBL" id="PDZ95051.1"/>
    </source>
</evidence>
<dbReference type="RefSeq" id="WP_098006266.1">
    <property type="nucleotide sequence ID" value="NZ_NUJB01000036.1"/>
</dbReference>
<dbReference type="AlphaFoldDB" id="A0A9X6STX8"/>
<dbReference type="EMBL" id="NVMX01000070">
    <property type="protein sequence ID" value="PDZ95051.1"/>
    <property type="molecule type" value="Genomic_DNA"/>
</dbReference>
<sequence length="162" mass="19302">MNNLNLKYFIRENDQYKEFKEYNSSFIGEDGVYARQLCQYLIIGGNRYKLIWNEMIDGEDVVILENEGKSTFFEDEKVNIFEDKNILEFRPYNHKKADNMPLATYIWLSGQNEVIRYLLKNAVEIEGLGQRNVHSFEINEDRKAYVIYFEPTDEDIMHFGLN</sequence>